<evidence type="ECO:0000313" key="1">
    <source>
        <dbReference type="EMBL" id="KKN05765.1"/>
    </source>
</evidence>
<protein>
    <submittedName>
        <fullName evidence="1">Uncharacterized protein</fullName>
    </submittedName>
</protein>
<dbReference type="EMBL" id="LAZR01004765">
    <property type="protein sequence ID" value="KKN05765.1"/>
    <property type="molecule type" value="Genomic_DNA"/>
</dbReference>
<dbReference type="AlphaFoldDB" id="A0A0F9MEK0"/>
<reference evidence="1" key="1">
    <citation type="journal article" date="2015" name="Nature">
        <title>Complex archaea that bridge the gap between prokaryotes and eukaryotes.</title>
        <authorList>
            <person name="Spang A."/>
            <person name="Saw J.H."/>
            <person name="Jorgensen S.L."/>
            <person name="Zaremba-Niedzwiedzka K."/>
            <person name="Martijn J."/>
            <person name="Lind A.E."/>
            <person name="van Eijk R."/>
            <person name="Schleper C."/>
            <person name="Guy L."/>
            <person name="Ettema T.J."/>
        </authorList>
    </citation>
    <scope>NUCLEOTIDE SEQUENCE</scope>
</reference>
<proteinExistence type="predicted"/>
<accession>A0A0F9MEK0</accession>
<sequence length="74" mass="9235">MKNWFRKFVIRAKFSLIYRERVCDIFTWHGRLFVLTQSNMLYEIYEDHTDHCVITLRKYLDPSFDLEAFMEHIR</sequence>
<gene>
    <name evidence="1" type="ORF">LCGC14_1084180</name>
</gene>
<organism evidence="1">
    <name type="scientific">marine sediment metagenome</name>
    <dbReference type="NCBI Taxonomy" id="412755"/>
    <lineage>
        <taxon>unclassified sequences</taxon>
        <taxon>metagenomes</taxon>
        <taxon>ecological metagenomes</taxon>
    </lineage>
</organism>
<comment type="caution">
    <text evidence="1">The sequence shown here is derived from an EMBL/GenBank/DDBJ whole genome shotgun (WGS) entry which is preliminary data.</text>
</comment>
<name>A0A0F9MEK0_9ZZZZ</name>